<dbReference type="Pfam" id="PF04777">
    <property type="entry name" value="Evr1_Alr"/>
    <property type="match status" value="1"/>
</dbReference>
<comment type="catalytic activity">
    <reaction evidence="6 7">
        <text>2 R'C(R)SH + O2 = R'C(R)S-S(R)CR' + H2O2</text>
        <dbReference type="Rhea" id="RHEA:17357"/>
        <dbReference type="ChEBI" id="CHEBI:15379"/>
        <dbReference type="ChEBI" id="CHEBI:16240"/>
        <dbReference type="ChEBI" id="CHEBI:16520"/>
        <dbReference type="ChEBI" id="CHEBI:17412"/>
        <dbReference type="EC" id="1.8.3.2"/>
    </reaction>
</comment>
<evidence type="ECO:0000256" key="4">
    <source>
        <dbReference type="ARBA" id="ARBA00023002"/>
    </source>
</evidence>
<keyword evidence="4 7" id="KW-0560">Oxidoreductase</keyword>
<reference evidence="9" key="1">
    <citation type="submission" date="2018-10" db="EMBL/GenBank/DDBJ databases">
        <title>Hidden diversity of soil giant viruses.</title>
        <authorList>
            <person name="Schulz F."/>
            <person name="Alteio L."/>
            <person name="Goudeau D."/>
            <person name="Ryan E.M."/>
            <person name="Malmstrom R.R."/>
            <person name="Blanchard J."/>
            <person name="Woyke T."/>
        </authorList>
    </citation>
    <scope>NUCLEOTIDE SEQUENCE</scope>
    <source>
        <strain evidence="9">BAV1</strain>
    </source>
</reference>
<feature type="domain" description="ERV/ALR sulfhydryl oxidase" evidence="8">
    <location>
        <begin position="1"/>
        <end position="109"/>
    </location>
</feature>
<dbReference type="GO" id="GO:0050660">
    <property type="term" value="F:flavin adenine dinucleotide binding"/>
    <property type="evidence" value="ECO:0007669"/>
    <property type="project" value="TreeGrafter"/>
</dbReference>
<keyword evidence="3 7" id="KW-0274">FAD</keyword>
<dbReference type="SUPFAM" id="SSF69000">
    <property type="entry name" value="FAD-dependent thiol oxidase"/>
    <property type="match status" value="1"/>
</dbReference>
<dbReference type="PANTHER" id="PTHR12645">
    <property type="entry name" value="ALR/ERV"/>
    <property type="match status" value="1"/>
</dbReference>
<sequence length="138" mass="16142">MPGILPSVWGNCAWKFLHSITFDYPEQDPSNEEKQLYKSYFESLAYIIPCSECRESYAKFIKEKGTELNDSVFKNRESLSKWLYNVHNAVNNKLGKATDITYADLVKKYESFRANCESHHCISPDNNKQKKYRLTKLN</sequence>
<gene>
    <name evidence="9" type="ORF">Barrevirus7_17</name>
</gene>
<accession>A0A3G4ZQ34</accession>
<dbReference type="EC" id="1.8.3.2" evidence="7"/>
<dbReference type="InterPro" id="IPR017905">
    <property type="entry name" value="ERV/ALR_sulphydryl_oxidase"/>
</dbReference>
<dbReference type="PROSITE" id="PS51324">
    <property type="entry name" value="ERV_ALR"/>
    <property type="match status" value="1"/>
</dbReference>
<name>A0A3G4ZQ34_9VIRU</name>
<evidence type="ECO:0000259" key="8">
    <source>
        <dbReference type="PROSITE" id="PS51324"/>
    </source>
</evidence>
<keyword evidence="2 7" id="KW-0285">Flavoprotein</keyword>
<evidence type="ECO:0000256" key="7">
    <source>
        <dbReference type="RuleBase" id="RU371123"/>
    </source>
</evidence>
<dbReference type="InterPro" id="IPR036774">
    <property type="entry name" value="ERV/ALR_sulphydryl_oxid_sf"/>
</dbReference>
<dbReference type="PANTHER" id="PTHR12645:SF0">
    <property type="entry name" value="FAD-LINKED SULFHYDRYL OXIDASE ALR"/>
    <property type="match status" value="1"/>
</dbReference>
<proteinExistence type="predicted"/>
<keyword evidence="5" id="KW-1015">Disulfide bond</keyword>
<evidence type="ECO:0000313" key="9">
    <source>
        <dbReference type="EMBL" id="AYV77010.1"/>
    </source>
</evidence>
<evidence type="ECO:0000256" key="2">
    <source>
        <dbReference type="ARBA" id="ARBA00022630"/>
    </source>
</evidence>
<evidence type="ECO:0000256" key="6">
    <source>
        <dbReference type="ARBA" id="ARBA00048864"/>
    </source>
</evidence>
<protein>
    <recommendedName>
        <fullName evidence="7">Sulfhydryl oxidase</fullName>
        <ecNumber evidence="7">1.8.3.2</ecNumber>
    </recommendedName>
</protein>
<evidence type="ECO:0000256" key="1">
    <source>
        <dbReference type="ARBA" id="ARBA00001974"/>
    </source>
</evidence>
<dbReference type="GO" id="GO:0016971">
    <property type="term" value="F:flavin-dependent sulfhydryl oxidase activity"/>
    <property type="evidence" value="ECO:0007669"/>
    <property type="project" value="InterPro"/>
</dbReference>
<organism evidence="9">
    <name type="scientific">Barrevirus sp</name>
    <dbReference type="NCBI Taxonomy" id="2487763"/>
    <lineage>
        <taxon>Viruses</taxon>
        <taxon>Varidnaviria</taxon>
        <taxon>Bamfordvirae</taxon>
        <taxon>Nucleocytoviricota</taxon>
        <taxon>Megaviricetes</taxon>
        <taxon>Imitervirales</taxon>
        <taxon>Mimiviridae</taxon>
        <taxon>Klosneuvirinae</taxon>
    </lineage>
</organism>
<dbReference type="InterPro" id="IPR039799">
    <property type="entry name" value="ALR/ERV"/>
</dbReference>
<evidence type="ECO:0000256" key="3">
    <source>
        <dbReference type="ARBA" id="ARBA00022827"/>
    </source>
</evidence>
<dbReference type="Gene3D" id="1.20.120.310">
    <property type="entry name" value="ERV/ALR sulfhydryl oxidase domain"/>
    <property type="match status" value="1"/>
</dbReference>
<evidence type="ECO:0000256" key="5">
    <source>
        <dbReference type="ARBA" id="ARBA00023157"/>
    </source>
</evidence>
<comment type="cofactor">
    <cofactor evidence="1 7">
        <name>FAD</name>
        <dbReference type="ChEBI" id="CHEBI:57692"/>
    </cofactor>
</comment>
<dbReference type="EMBL" id="MK072004">
    <property type="protein sequence ID" value="AYV77010.1"/>
    <property type="molecule type" value="Genomic_DNA"/>
</dbReference>